<feature type="compositionally biased region" description="Basic residues" evidence="2">
    <location>
        <begin position="122"/>
        <end position="136"/>
    </location>
</feature>
<evidence type="ECO:0000259" key="3">
    <source>
        <dbReference type="PROSITE" id="PS50211"/>
    </source>
</evidence>
<sequence length="512" mass="60282">MNKPIEHVIICNFNTNEGAEVEYIYPPLSKKKRTKKMKVWLEKFSEFCLPTGCHQSESGFLFFNVMSPSESNSSEREVFYCVSCYRMAELTDQMKKNQSKSTSKESEELNQNNELEKEKKKEKTKKHKGKKKKNKKQTQVPVVQKAVAVVSRLPLYGTIREKLSIITQAFFEQENFQDKEIIHNIYSLLNSTFVKVVSEERVVPLNLSESLHLTSSPRKLMGKIGNDALTLLKMILLEKKIIIYSHSPEEVSDMIATLFSLLPFFTLSHLPSRFRDLILDSFRQRREKQKTEIEEENTTTEEYEKWKIYPSDFGLPLEIINENTFFNPYSPNFQIHRLLNMKKMKGFCVGTSDPIYLSRSQSLGVDIIADLNQKNDIFVYIAKDLKRAMPLTKHEKRFLQSINSIAFSKSYKPGKWLGSDDWVRNQFTIYFERLILDLYRYSNVLKTKNISSFELKNADKFNKWWVYLWSTTNNFQKLRKENIRNKLKNSLFLYKRNQYNIFSENLNKLALL</sequence>
<dbReference type="InterPro" id="IPR018307">
    <property type="entry name" value="ABL9/DENND6_dom"/>
</dbReference>
<dbReference type="PANTHER" id="PTHR31017:SF1">
    <property type="entry name" value="LATE SECRETORY PATHWAY PROTEIN AVL9 HOMOLOG"/>
    <property type="match status" value="1"/>
</dbReference>
<dbReference type="EMBL" id="JANTQA010000047">
    <property type="protein sequence ID" value="KAJ3432280.1"/>
    <property type="molecule type" value="Genomic_DNA"/>
</dbReference>
<evidence type="ECO:0000256" key="1">
    <source>
        <dbReference type="ARBA" id="ARBA00038178"/>
    </source>
</evidence>
<dbReference type="InterPro" id="IPR051731">
    <property type="entry name" value="DENND11/AVL9_GEFs"/>
</dbReference>
<dbReference type="Gene3D" id="3.40.50.11500">
    <property type="match status" value="1"/>
</dbReference>
<proteinExistence type="inferred from homology"/>
<comment type="caution">
    <text evidence="4">The sequence shown here is derived from an EMBL/GenBank/DDBJ whole genome shotgun (WGS) entry which is preliminary data.</text>
</comment>
<evidence type="ECO:0000313" key="5">
    <source>
        <dbReference type="Proteomes" id="UP001146793"/>
    </source>
</evidence>
<name>A0AAV7YWJ3_9EUKA</name>
<evidence type="ECO:0000256" key="2">
    <source>
        <dbReference type="SAM" id="MobiDB-lite"/>
    </source>
</evidence>
<protein>
    <submittedName>
        <fullName evidence="4">Late secretory pathway protein avl9</fullName>
    </submittedName>
</protein>
<gene>
    <name evidence="4" type="ORF">M0812_21212</name>
</gene>
<dbReference type="PROSITE" id="PS50211">
    <property type="entry name" value="DENN"/>
    <property type="match status" value="1"/>
</dbReference>
<dbReference type="Proteomes" id="UP001146793">
    <property type="component" value="Unassembled WGS sequence"/>
</dbReference>
<dbReference type="GO" id="GO:0005737">
    <property type="term" value="C:cytoplasm"/>
    <property type="evidence" value="ECO:0007669"/>
    <property type="project" value="TreeGrafter"/>
</dbReference>
<dbReference type="PANTHER" id="PTHR31017">
    <property type="entry name" value="LATE SECRETORY PATHWAY PROTEIN AVL9-RELATED"/>
    <property type="match status" value="1"/>
</dbReference>
<feature type="domain" description="UDENN" evidence="3">
    <location>
        <begin position="6"/>
        <end position="498"/>
    </location>
</feature>
<evidence type="ECO:0000313" key="4">
    <source>
        <dbReference type="EMBL" id="KAJ3432280.1"/>
    </source>
</evidence>
<dbReference type="AlphaFoldDB" id="A0AAV7YWJ3"/>
<dbReference type="Pfam" id="PF09794">
    <property type="entry name" value="Avl9"/>
    <property type="match status" value="2"/>
</dbReference>
<comment type="similarity">
    <text evidence="1">Belongs to the AVL9 family.</text>
</comment>
<reference evidence="4" key="1">
    <citation type="submission" date="2022-08" db="EMBL/GenBank/DDBJ databases">
        <title>Novel sulphate-reducing endosymbionts in the free-living metamonad Anaeramoeba.</title>
        <authorList>
            <person name="Jerlstrom-Hultqvist J."/>
            <person name="Cepicka I."/>
            <person name="Gallot-Lavallee L."/>
            <person name="Salas-Leiva D."/>
            <person name="Curtis B.A."/>
            <person name="Zahonova K."/>
            <person name="Pipaliya S."/>
            <person name="Dacks J."/>
            <person name="Roger A.J."/>
        </authorList>
    </citation>
    <scope>NUCLEOTIDE SEQUENCE</scope>
    <source>
        <strain evidence="4">Busselton2</strain>
    </source>
</reference>
<feature type="region of interest" description="Disordered" evidence="2">
    <location>
        <begin position="95"/>
        <end position="139"/>
    </location>
</feature>
<accession>A0AAV7YWJ3</accession>
<organism evidence="4 5">
    <name type="scientific">Anaeramoeba flamelloides</name>
    <dbReference type="NCBI Taxonomy" id="1746091"/>
    <lineage>
        <taxon>Eukaryota</taxon>
        <taxon>Metamonada</taxon>
        <taxon>Anaeramoebidae</taxon>
        <taxon>Anaeramoeba</taxon>
    </lineage>
</organism>
<dbReference type="InterPro" id="IPR037516">
    <property type="entry name" value="Tripartite_DENN"/>
</dbReference>
<dbReference type="InterPro" id="IPR043153">
    <property type="entry name" value="DENN_C"/>
</dbReference>